<gene>
    <name evidence="1" type="ORF">GNF68_15085</name>
</gene>
<dbReference type="RefSeq" id="WP_322395576.1">
    <property type="nucleotide sequence ID" value="NZ_WNUI01000181.1"/>
</dbReference>
<feature type="non-terminal residue" evidence="1">
    <location>
        <position position="73"/>
    </location>
</feature>
<dbReference type="Pfam" id="PF20310">
    <property type="entry name" value="HTH_Tnp_2"/>
    <property type="match status" value="1"/>
</dbReference>
<dbReference type="EMBL" id="WNUI01000181">
    <property type="protein sequence ID" value="MDZ4910336.1"/>
    <property type="molecule type" value="Genomic_DNA"/>
</dbReference>
<sequence length="73" mass="8502">MSKKLFSKEEINKLSENKYVKSVSENAITYTDEFKLLFIGEYERGKNIRQIFEGAGFDIEMLGIARVKQASYR</sequence>
<protein>
    <submittedName>
        <fullName evidence="1">IS3 family transposase</fullName>
    </submittedName>
</protein>
<evidence type="ECO:0000313" key="1">
    <source>
        <dbReference type="EMBL" id="MDZ4910336.1"/>
    </source>
</evidence>
<dbReference type="Proteomes" id="UP001288778">
    <property type="component" value="Unassembled WGS sequence"/>
</dbReference>
<accession>A0AAW9I7X3</accession>
<organism evidence="1 2">
    <name type="scientific">Clostridium perfringens</name>
    <dbReference type="NCBI Taxonomy" id="1502"/>
    <lineage>
        <taxon>Bacteria</taxon>
        <taxon>Bacillati</taxon>
        <taxon>Bacillota</taxon>
        <taxon>Clostridia</taxon>
        <taxon>Eubacteriales</taxon>
        <taxon>Clostridiaceae</taxon>
        <taxon>Clostridium</taxon>
    </lineage>
</organism>
<comment type="caution">
    <text evidence="1">The sequence shown here is derived from an EMBL/GenBank/DDBJ whole genome shotgun (WGS) entry which is preliminary data.</text>
</comment>
<reference evidence="1" key="1">
    <citation type="submission" date="2019-11" db="EMBL/GenBank/DDBJ databases">
        <title>Characterization of Clostridium perfringens isolates from swine manure treated agricultural soils.</title>
        <authorList>
            <person name="Wushke S.T."/>
        </authorList>
    </citation>
    <scope>NUCLEOTIDE SEQUENCE</scope>
    <source>
        <strain evidence="1">X94</strain>
    </source>
</reference>
<dbReference type="InterPro" id="IPR046929">
    <property type="entry name" value="HTH_Tnp"/>
</dbReference>
<proteinExistence type="predicted"/>
<name>A0AAW9I7X3_CLOPF</name>
<evidence type="ECO:0000313" key="2">
    <source>
        <dbReference type="Proteomes" id="UP001288778"/>
    </source>
</evidence>
<dbReference type="AlphaFoldDB" id="A0AAW9I7X3"/>